<comment type="caution">
    <text evidence="3">The sequence shown here is derived from an EMBL/GenBank/DDBJ whole genome shotgun (WGS) entry which is preliminary data.</text>
</comment>
<keyword evidence="1 2" id="KW-0378">Hydrolase</keyword>
<gene>
    <name evidence="3" type="primary">thpR</name>
    <name evidence="3" type="ORF">D7Z26_11495</name>
</gene>
<dbReference type="AlphaFoldDB" id="A0A494Y2B4"/>
<evidence type="ECO:0000313" key="4">
    <source>
        <dbReference type="Proteomes" id="UP000282076"/>
    </source>
</evidence>
<feature type="short sequence motif" description="HXTX 1" evidence="2">
    <location>
        <begin position="59"/>
        <end position="62"/>
    </location>
</feature>
<dbReference type="PANTHER" id="PTHR35561:SF1">
    <property type="entry name" value="RNA 2',3'-CYCLIC PHOSPHODIESTERASE"/>
    <property type="match status" value="1"/>
</dbReference>
<dbReference type="GO" id="GO:0008664">
    <property type="term" value="F:RNA 2',3'-cyclic 3'-phosphodiesterase activity"/>
    <property type="evidence" value="ECO:0007669"/>
    <property type="project" value="UniProtKB-EC"/>
</dbReference>
<feature type="short sequence motif" description="HXTX 2" evidence="2">
    <location>
        <begin position="151"/>
        <end position="154"/>
    </location>
</feature>
<feature type="active site" description="Proton donor" evidence="2">
    <location>
        <position position="59"/>
    </location>
</feature>
<reference evidence="3 4" key="1">
    <citation type="submission" date="2018-10" db="EMBL/GenBank/DDBJ databases">
        <title>Cohnella sp. M2MS4P-1, whole genome shotgun sequence.</title>
        <authorList>
            <person name="Tuo L."/>
        </authorList>
    </citation>
    <scope>NUCLEOTIDE SEQUENCE [LARGE SCALE GENOMIC DNA]</scope>
    <source>
        <strain evidence="3 4">M2MS4P-1</strain>
    </source>
</reference>
<evidence type="ECO:0000256" key="2">
    <source>
        <dbReference type="HAMAP-Rule" id="MF_01940"/>
    </source>
</evidence>
<organism evidence="3 4">
    <name type="scientific">Cohnella endophytica</name>
    <dbReference type="NCBI Taxonomy" id="2419778"/>
    <lineage>
        <taxon>Bacteria</taxon>
        <taxon>Bacillati</taxon>
        <taxon>Bacillota</taxon>
        <taxon>Bacilli</taxon>
        <taxon>Bacillales</taxon>
        <taxon>Paenibacillaceae</taxon>
        <taxon>Cohnella</taxon>
    </lineage>
</organism>
<keyword evidence="4" id="KW-1185">Reference proteome</keyword>
<dbReference type="Pfam" id="PF13563">
    <property type="entry name" value="2_5_RNA_ligase2"/>
    <property type="match status" value="1"/>
</dbReference>
<dbReference type="NCBIfam" id="TIGR02258">
    <property type="entry name" value="2_5_ligase"/>
    <property type="match status" value="1"/>
</dbReference>
<dbReference type="InterPro" id="IPR009097">
    <property type="entry name" value="Cyclic_Pdiesterase"/>
</dbReference>
<evidence type="ECO:0000256" key="1">
    <source>
        <dbReference type="ARBA" id="ARBA00022801"/>
    </source>
</evidence>
<feature type="active site" description="Proton acceptor" evidence="2">
    <location>
        <position position="151"/>
    </location>
</feature>
<comment type="catalytic activity">
    <reaction evidence="2">
        <text>a 3'-end 2',3'-cyclophospho-ribonucleotide-RNA + H2O = a 3'-end 2'-phospho-ribonucleotide-RNA + H(+)</text>
        <dbReference type="Rhea" id="RHEA:11828"/>
        <dbReference type="Rhea" id="RHEA-COMP:10464"/>
        <dbReference type="Rhea" id="RHEA-COMP:17353"/>
        <dbReference type="ChEBI" id="CHEBI:15377"/>
        <dbReference type="ChEBI" id="CHEBI:15378"/>
        <dbReference type="ChEBI" id="CHEBI:83064"/>
        <dbReference type="ChEBI" id="CHEBI:173113"/>
        <dbReference type="EC" id="3.1.4.58"/>
    </reaction>
</comment>
<dbReference type="Proteomes" id="UP000282076">
    <property type="component" value="Unassembled WGS sequence"/>
</dbReference>
<dbReference type="InterPro" id="IPR004175">
    <property type="entry name" value="RNA_CPDase"/>
</dbReference>
<dbReference type="EMBL" id="RBZM01000005">
    <property type="protein sequence ID" value="RKP54006.1"/>
    <property type="molecule type" value="Genomic_DNA"/>
</dbReference>
<dbReference type="EC" id="3.1.4.58" evidence="2"/>
<accession>A0A494Y2B4</accession>
<proteinExistence type="inferred from homology"/>
<name>A0A494Y2B4_9BACL</name>
<sequence>MHVKISKFRTKAVSMMNNFRLFLGLRLPQGPSEALTNKMAGLTESGIVFRRWTHPADLHVTLHFLGDTPESSVAAIDALTAETAAATAPFALTLTEAGTFGPPSAPRVLWCGLAESAGAPQEGALAALHAALGAHLAASGFATEARPFRAHVTLARGGAAGSDPAALMAAWRAVADAAPESLSWTADDVTLYKTHLGRQPSYEAIGCYAFGSNDDSKGKNASSATSAEFA</sequence>
<dbReference type="SUPFAM" id="SSF55144">
    <property type="entry name" value="LigT-like"/>
    <property type="match status" value="1"/>
</dbReference>
<dbReference type="Gene3D" id="3.90.1140.10">
    <property type="entry name" value="Cyclic phosphodiesterase"/>
    <property type="match status" value="1"/>
</dbReference>
<dbReference type="HAMAP" id="MF_01940">
    <property type="entry name" value="RNA_CPDase"/>
    <property type="match status" value="1"/>
</dbReference>
<dbReference type="PANTHER" id="PTHR35561">
    <property type="entry name" value="RNA 2',3'-CYCLIC PHOSPHODIESTERASE"/>
    <property type="match status" value="1"/>
</dbReference>
<evidence type="ECO:0000313" key="3">
    <source>
        <dbReference type="EMBL" id="RKP54006.1"/>
    </source>
</evidence>
<comment type="similarity">
    <text evidence="2">Belongs to the 2H phosphoesterase superfamily. ThpR family.</text>
</comment>
<dbReference type="GO" id="GO:0004113">
    <property type="term" value="F:2',3'-cyclic-nucleotide 3'-phosphodiesterase activity"/>
    <property type="evidence" value="ECO:0007669"/>
    <property type="project" value="InterPro"/>
</dbReference>
<protein>
    <recommendedName>
        <fullName evidence="2">RNA 2',3'-cyclic phosphodiesterase</fullName>
        <shortName evidence="2">RNA 2',3'-CPDase</shortName>
        <ecNumber evidence="2">3.1.4.58</ecNumber>
    </recommendedName>
</protein>
<comment type="function">
    <text evidence="2">Hydrolyzes RNA 2',3'-cyclic phosphodiester to an RNA 2'-phosphomonoester.</text>
</comment>